<organism evidence="3">
    <name type="scientific">viral metagenome</name>
    <dbReference type="NCBI Taxonomy" id="1070528"/>
    <lineage>
        <taxon>unclassified sequences</taxon>
        <taxon>metagenomes</taxon>
        <taxon>organismal metagenomes</taxon>
    </lineage>
</organism>
<feature type="transmembrane region" description="Helical" evidence="2">
    <location>
        <begin position="62"/>
        <end position="84"/>
    </location>
</feature>
<evidence type="ECO:0000256" key="1">
    <source>
        <dbReference type="SAM" id="MobiDB-lite"/>
    </source>
</evidence>
<keyword evidence="2" id="KW-0812">Transmembrane</keyword>
<dbReference type="EMBL" id="MN739516">
    <property type="protein sequence ID" value="QHT09834.1"/>
    <property type="molecule type" value="Genomic_DNA"/>
</dbReference>
<evidence type="ECO:0000256" key="2">
    <source>
        <dbReference type="SAM" id="Phobius"/>
    </source>
</evidence>
<reference evidence="3" key="1">
    <citation type="journal article" date="2020" name="Nature">
        <title>Giant virus diversity and host interactions through global metagenomics.</title>
        <authorList>
            <person name="Schulz F."/>
            <person name="Roux S."/>
            <person name="Paez-Espino D."/>
            <person name="Jungbluth S."/>
            <person name="Walsh D.A."/>
            <person name="Denef V.J."/>
            <person name="McMahon K.D."/>
            <person name="Konstantinidis K.T."/>
            <person name="Eloe-Fadrosh E.A."/>
            <person name="Kyrpides N.C."/>
            <person name="Woyke T."/>
        </authorList>
    </citation>
    <scope>NUCLEOTIDE SEQUENCE</scope>
    <source>
        <strain evidence="3">GVMAG-M-3300023174-102</strain>
    </source>
</reference>
<feature type="compositionally biased region" description="Basic and acidic residues" evidence="1">
    <location>
        <begin position="18"/>
        <end position="27"/>
    </location>
</feature>
<evidence type="ECO:0000313" key="3">
    <source>
        <dbReference type="EMBL" id="QHT09834.1"/>
    </source>
</evidence>
<sequence length="87" mass="9650">MGGQVSSEQPKSIFEQSNTEKKKGEWVDTDFSKDDSVKALDVPTGYDTVYKEPEVKSADNNLIIIILVIFLIVSSGSGIAFMFMQKK</sequence>
<keyword evidence="2" id="KW-1133">Transmembrane helix</keyword>
<keyword evidence="2" id="KW-0472">Membrane</keyword>
<name>A0A6C0D159_9ZZZZ</name>
<dbReference type="AlphaFoldDB" id="A0A6C0D159"/>
<protein>
    <submittedName>
        <fullName evidence="3">Uncharacterized protein</fullName>
    </submittedName>
</protein>
<proteinExistence type="predicted"/>
<feature type="compositionally biased region" description="Polar residues" evidence="1">
    <location>
        <begin position="1"/>
        <end position="17"/>
    </location>
</feature>
<feature type="region of interest" description="Disordered" evidence="1">
    <location>
        <begin position="1"/>
        <end position="27"/>
    </location>
</feature>
<accession>A0A6C0D159</accession>